<evidence type="ECO:0000256" key="2">
    <source>
        <dbReference type="SAM" id="Phobius"/>
    </source>
</evidence>
<keyword evidence="2" id="KW-0472">Membrane</keyword>
<dbReference type="Proteomes" id="UP000001203">
    <property type="component" value="Chromosome linear"/>
</dbReference>
<feature type="transmembrane region" description="Helical" evidence="2">
    <location>
        <begin position="319"/>
        <end position="345"/>
    </location>
</feature>
<dbReference type="HOGENOM" id="CLU_737157_0_0_3"/>
<keyword evidence="2" id="KW-0812">Transmembrane</keyword>
<protein>
    <submittedName>
        <fullName evidence="3">Uncharacterized protein</fullName>
    </submittedName>
</protein>
<dbReference type="RefSeq" id="WP_009546235.1">
    <property type="nucleotide sequence ID" value="NC_010547.1"/>
</dbReference>
<feature type="compositionally biased region" description="Low complexity" evidence="1">
    <location>
        <begin position="139"/>
        <end position="161"/>
    </location>
</feature>
<evidence type="ECO:0000256" key="1">
    <source>
        <dbReference type="SAM" id="MobiDB-lite"/>
    </source>
</evidence>
<gene>
    <name evidence="3" type="ordered locus">cce_5006</name>
</gene>
<evidence type="ECO:0000313" key="3">
    <source>
        <dbReference type="EMBL" id="ACB54352.1"/>
    </source>
</evidence>
<sequence>MNEKLTSIANNYSIELDQLPSILDELNIENPHNIDPKQIKQFETVCCLLHEDKDFNDAISLGLAVADDQPISQSQSLKIEADTITIDDDEVEQSQDQGLKKKTTNQQPKSTQSQSLALQADTITVDDEDAGNSSQGNVVKSTNSTKVESSSSQSNSTKQKTTTIDLSKVKFSSDDLIEELELDLNGLVPTEVLNKHLDYFSQQITRAILQDLASVTQAERKRIATHILDKVRQNLVNIVKSKEFRQQFQAAITKNVMPKDVIGNQEYEFHVARQLVIQQLIVFVQENERAIKVREDTKRLKEEEIEQKLKSRRVMHQEISFWLGSGISITLIVVIGLFLGLIFGVNVPDGAACSQGNFLCHWFRFRQPKVEFELD</sequence>
<dbReference type="STRING" id="43989.cce_5006"/>
<keyword evidence="2" id="KW-1133">Transmembrane helix</keyword>
<name>B1X2J1_CROS5</name>
<dbReference type="AlphaFoldDB" id="B1X2J1"/>
<dbReference type="KEGG" id="cyt:cce_5006"/>
<feature type="region of interest" description="Disordered" evidence="1">
    <location>
        <begin position="90"/>
        <end position="161"/>
    </location>
</feature>
<accession>B1X2J1</accession>
<dbReference type="EMBL" id="CP000807">
    <property type="protein sequence ID" value="ACB54352.1"/>
    <property type="molecule type" value="Genomic_DNA"/>
</dbReference>
<feature type="compositionally biased region" description="Polar residues" evidence="1">
    <location>
        <begin position="104"/>
        <end position="117"/>
    </location>
</feature>
<proteinExistence type="predicted"/>
<reference evidence="3 4" key="1">
    <citation type="journal article" date="2008" name="Proc. Natl. Acad. Sci. U.S.A.">
        <title>The genome of Cyanothece 51142, a unicellular diazotrophic cyanobacterium important in the marine nitrogen cycle.</title>
        <authorList>
            <person name="Welsh E.A."/>
            <person name="Liberton M."/>
            <person name="Stoeckel J."/>
            <person name="Loh T."/>
            <person name="Elvitigala T."/>
            <person name="Wang C."/>
            <person name="Wollam A."/>
            <person name="Fulton R.S."/>
            <person name="Clifton S.W."/>
            <person name="Jacobs J.M."/>
            <person name="Aurora R."/>
            <person name="Ghosh B.K."/>
            <person name="Sherman L.A."/>
            <person name="Smith R.D."/>
            <person name="Wilson R.K."/>
            <person name="Pakrasi H.B."/>
        </authorList>
    </citation>
    <scope>NUCLEOTIDE SEQUENCE [LARGE SCALE GENOMIC DNA]</scope>
    <source>
        <strain evidence="4">ATCC 51142 / BH68</strain>
    </source>
</reference>
<keyword evidence="4" id="KW-1185">Reference proteome</keyword>
<evidence type="ECO:0000313" key="4">
    <source>
        <dbReference type="Proteomes" id="UP000001203"/>
    </source>
</evidence>
<organism evidence="3 4">
    <name type="scientific">Crocosphaera subtropica (strain ATCC 51142 / BH68)</name>
    <name type="common">Cyanothece sp. (strain ATCC 51142)</name>
    <dbReference type="NCBI Taxonomy" id="43989"/>
    <lineage>
        <taxon>Bacteria</taxon>
        <taxon>Bacillati</taxon>
        <taxon>Cyanobacteriota</taxon>
        <taxon>Cyanophyceae</taxon>
        <taxon>Oscillatoriophycideae</taxon>
        <taxon>Chroococcales</taxon>
        <taxon>Aphanothecaceae</taxon>
        <taxon>Crocosphaera</taxon>
        <taxon>Crocosphaera subtropica</taxon>
    </lineage>
</organism>